<feature type="chain" id="PRO_5044321868" evidence="2">
    <location>
        <begin position="20"/>
        <end position="536"/>
    </location>
</feature>
<dbReference type="InterPro" id="IPR028994">
    <property type="entry name" value="Integrin_alpha_N"/>
</dbReference>
<dbReference type="EMBL" id="JBANCF010000013">
    <property type="protein sequence ID" value="MEM0574482.1"/>
    <property type="molecule type" value="Genomic_DNA"/>
</dbReference>
<sequence>MKKIIMLLLFFALTGAVNAQVSFTAVPISTTGAERAAVDMNGDFLDDLVSVTATNIQIHYQQTDGSFIETNIATPPVANTPSWSLAAADFDKNGFADLLYGGANGVTFMKAKNNGTSYEEISFPEYVFSQRSNFVDINNDGHLDAFVCHDVAPSVYYINNGDGTFTFHQGDIGDYPTGGNYGSVWIDYDNDGDMDVFIAKCNVNGDVNERSENQIYQNDGAGNFIEVGDATGLKDEMQTWSATWADFDNDGFLDVFVGSSDSNFTHKLNRNNGDGTFTDISATTGIHALTITGIENCSYDFNNDGYVDIASNGNILLNNGDLTFTLVPLALPNNNGSFGDLNNDGFIDSFTGGNVYYNNANANHWITINTIGVESNINGIGARITISSDMGTQIREVRSGEGFKYMSTLNTHFGLGTNTTISNITISWPSGIVDILEDVAVDQVLSVVEGSTVLGLNENLANPLILYPNPTQDILNLGDLNHFTNPAFTIYDVQGKKVMAAKVDLNTIDVSNLATGKYILKIYDNNHSKSQRFIRK</sequence>
<dbReference type="Pfam" id="PF18962">
    <property type="entry name" value="Por_Secre_tail"/>
    <property type="match status" value="1"/>
</dbReference>
<feature type="domain" description="ASPIC/UnbV" evidence="3">
    <location>
        <begin position="379"/>
        <end position="445"/>
    </location>
</feature>
<dbReference type="Proteomes" id="UP001388259">
    <property type="component" value="Unassembled WGS sequence"/>
</dbReference>
<evidence type="ECO:0000256" key="2">
    <source>
        <dbReference type="SAM" id="SignalP"/>
    </source>
</evidence>
<dbReference type="InterPro" id="IPR027039">
    <property type="entry name" value="Crtac1"/>
</dbReference>
<dbReference type="EMBL" id="JAZBJM010000012">
    <property type="protein sequence ID" value="MEM0519401.1"/>
    <property type="molecule type" value="Genomic_DNA"/>
</dbReference>
<dbReference type="InterPro" id="IPR026444">
    <property type="entry name" value="Secre_tail"/>
</dbReference>
<comment type="caution">
    <text evidence="5">The sequence shown here is derived from an EMBL/GenBank/DDBJ whole genome shotgun (WGS) entry which is preliminary data.</text>
</comment>
<dbReference type="Pfam" id="PF07593">
    <property type="entry name" value="UnbV_ASPIC"/>
    <property type="match status" value="1"/>
</dbReference>
<evidence type="ECO:0000259" key="3">
    <source>
        <dbReference type="Pfam" id="PF07593"/>
    </source>
</evidence>
<dbReference type="Proteomes" id="UP001390963">
    <property type="component" value="Unassembled WGS sequence"/>
</dbReference>
<dbReference type="PANTHER" id="PTHR16026">
    <property type="entry name" value="CARTILAGE ACIDIC PROTEIN 1"/>
    <property type="match status" value="1"/>
</dbReference>
<dbReference type="Pfam" id="PF13517">
    <property type="entry name" value="FG-GAP_3"/>
    <property type="match status" value="3"/>
</dbReference>
<dbReference type="InterPro" id="IPR013517">
    <property type="entry name" value="FG-GAP"/>
</dbReference>
<dbReference type="NCBIfam" id="TIGR04183">
    <property type="entry name" value="Por_Secre_tail"/>
    <property type="match status" value="1"/>
</dbReference>
<gene>
    <name evidence="6" type="ORF">VZD24_13230</name>
    <name evidence="5" type="ORF">VZD85_13645</name>
</gene>
<dbReference type="RefSeq" id="WP_342687895.1">
    <property type="nucleotide sequence ID" value="NZ_JAZBJM010000012.1"/>
</dbReference>
<evidence type="ECO:0000259" key="4">
    <source>
        <dbReference type="Pfam" id="PF18962"/>
    </source>
</evidence>
<dbReference type="InterPro" id="IPR011519">
    <property type="entry name" value="UnbV_ASPIC"/>
</dbReference>
<dbReference type="SUPFAM" id="SSF69318">
    <property type="entry name" value="Integrin alpha N-terminal domain"/>
    <property type="match status" value="2"/>
</dbReference>
<evidence type="ECO:0000313" key="6">
    <source>
        <dbReference type="EMBL" id="MEM0574482.1"/>
    </source>
</evidence>
<feature type="domain" description="Secretion system C-terminal sorting" evidence="4">
    <location>
        <begin position="466"/>
        <end position="534"/>
    </location>
</feature>
<organism evidence="5 7">
    <name type="scientific">Aequorivita flava</name>
    <dbReference type="NCBI Taxonomy" id="3114371"/>
    <lineage>
        <taxon>Bacteria</taxon>
        <taxon>Pseudomonadati</taxon>
        <taxon>Bacteroidota</taxon>
        <taxon>Flavobacteriia</taxon>
        <taxon>Flavobacteriales</taxon>
        <taxon>Flavobacteriaceae</taxon>
        <taxon>Aequorivita</taxon>
    </lineage>
</organism>
<dbReference type="PANTHER" id="PTHR16026:SF0">
    <property type="entry name" value="CARTILAGE ACIDIC PROTEIN 1"/>
    <property type="match status" value="1"/>
</dbReference>
<evidence type="ECO:0000313" key="8">
    <source>
        <dbReference type="Proteomes" id="UP001390963"/>
    </source>
</evidence>
<evidence type="ECO:0000313" key="7">
    <source>
        <dbReference type="Proteomes" id="UP001388259"/>
    </source>
</evidence>
<reference evidence="5 8" key="1">
    <citation type="submission" date="2024-01" db="EMBL/GenBank/DDBJ databases">
        <title>Aequorivita flavus sp. nov., isolated from deep-sea sediment.</title>
        <authorList>
            <person name="Chen X."/>
        </authorList>
    </citation>
    <scope>NUCLEOTIDE SEQUENCE</scope>
    <source>
        <strain evidence="5">MCCC 1A16923</strain>
        <strain evidence="6 8">MCCC 1A16935</strain>
    </source>
</reference>
<keyword evidence="8" id="KW-1185">Reference proteome</keyword>
<keyword evidence="1 2" id="KW-0732">Signal</keyword>
<proteinExistence type="predicted"/>
<evidence type="ECO:0000256" key="1">
    <source>
        <dbReference type="ARBA" id="ARBA00022729"/>
    </source>
</evidence>
<dbReference type="Gene3D" id="2.130.10.130">
    <property type="entry name" value="Integrin alpha, N-terminal"/>
    <property type="match status" value="1"/>
</dbReference>
<protein>
    <submittedName>
        <fullName evidence="5">FG-GAP-like repeat-containing protein</fullName>
    </submittedName>
</protein>
<evidence type="ECO:0000313" key="5">
    <source>
        <dbReference type="EMBL" id="MEM0519401.1"/>
    </source>
</evidence>
<dbReference type="AlphaFoldDB" id="A0AB35YVM9"/>
<feature type="signal peptide" evidence="2">
    <location>
        <begin position="1"/>
        <end position="19"/>
    </location>
</feature>
<accession>A0AB35YVM9</accession>
<name>A0AB35YVM9_9FLAO</name>